<organism evidence="2 3">
    <name type="scientific">Ceratopteris richardii</name>
    <name type="common">Triangle waterfern</name>
    <dbReference type="NCBI Taxonomy" id="49495"/>
    <lineage>
        <taxon>Eukaryota</taxon>
        <taxon>Viridiplantae</taxon>
        <taxon>Streptophyta</taxon>
        <taxon>Embryophyta</taxon>
        <taxon>Tracheophyta</taxon>
        <taxon>Polypodiopsida</taxon>
        <taxon>Polypodiidae</taxon>
        <taxon>Polypodiales</taxon>
        <taxon>Pteridineae</taxon>
        <taxon>Pteridaceae</taxon>
        <taxon>Parkerioideae</taxon>
        <taxon>Ceratopteris</taxon>
    </lineage>
</organism>
<keyword evidence="1" id="KW-0812">Transmembrane</keyword>
<evidence type="ECO:0000313" key="3">
    <source>
        <dbReference type="Proteomes" id="UP000825935"/>
    </source>
</evidence>
<comment type="caution">
    <text evidence="2">The sequence shown here is derived from an EMBL/GenBank/DDBJ whole genome shotgun (WGS) entry which is preliminary data.</text>
</comment>
<accession>A0A8T2Q264</accession>
<sequence>MACTTSDGTAKNGAGSSLPTTTTRYSYNKCAPANALSSVTSLVHAATMQLLSLAITEQLVPNTVLISFPKLTNTVLNQCVVAQNHLSHMHLARSERSRRLPYRICLQTPAPVQYKTLSLPQQMVTWQETWCPAYAVAFLYVYYDDVSLLLYFSLAGSQVNNNGSPPDSSMMRFLARVLIQIMSFEYITIAVTLMLMLLPEQKFLLHLKSMFPFQVSDRGGAYHDVEKNHPQPPVFP</sequence>
<dbReference type="EMBL" id="CM035443">
    <property type="protein sequence ID" value="KAH7277758.1"/>
    <property type="molecule type" value="Genomic_DNA"/>
</dbReference>
<keyword evidence="1" id="KW-1133">Transmembrane helix</keyword>
<evidence type="ECO:0000256" key="1">
    <source>
        <dbReference type="SAM" id="Phobius"/>
    </source>
</evidence>
<dbReference type="Proteomes" id="UP000825935">
    <property type="component" value="Chromosome 38"/>
</dbReference>
<protein>
    <submittedName>
        <fullName evidence="2">Uncharacterized protein</fullName>
    </submittedName>
</protein>
<reference evidence="2" key="1">
    <citation type="submission" date="2021-08" db="EMBL/GenBank/DDBJ databases">
        <title>WGS assembly of Ceratopteris richardii.</title>
        <authorList>
            <person name="Marchant D.B."/>
            <person name="Chen G."/>
            <person name="Jenkins J."/>
            <person name="Shu S."/>
            <person name="Leebens-Mack J."/>
            <person name="Grimwood J."/>
            <person name="Schmutz J."/>
            <person name="Soltis P."/>
            <person name="Soltis D."/>
            <person name="Chen Z.-H."/>
        </authorList>
    </citation>
    <scope>NUCLEOTIDE SEQUENCE</scope>
    <source>
        <strain evidence="2">Whitten #5841</strain>
        <tissue evidence="2">Leaf</tissue>
    </source>
</reference>
<keyword evidence="1" id="KW-0472">Membrane</keyword>
<proteinExistence type="predicted"/>
<keyword evidence="3" id="KW-1185">Reference proteome</keyword>
<gene>
    <name evidence="2" type="ORF">KP509_38G005700</name>
</gene>
<name>A0A8T2Q264_CERRI</name>
<feature type="transmembrane region" description="Helical" evidence="1">
    <location>
        <begin position="173"/>
        <end position="198"/>
    </location>
</feature>
<dbReference type="AlphaFoldDB" id="A0A8T2Q264"/>
<evidence type="ECO:0000313" key="2">
    <source>
        <dbReference type="EMBL" id="KAH7277758.1"/>
    </source>
</evidence>